<accession>A0A9X1LE18</accession>
<dbReference type="InterPro" id="IPR036381">
    <property type="entry name" value="Tus_dom1"/>
</dbReference>
<dbReference type="Gene3D" id="3.50.14.10">
    <property type="entry name" value="Replication terminator Tus, domain 1 superfamily/Replication terminator Tus"/>
    <property type="match status" value="1"/>
</dbReference>
<evidence type="ECO:0000256" key="3">
    <source>
        <dbReference type="ARBA" id="ARBA00023125"/>
    </source>
</evidence>
<dbReference type="InterPro" id="IPR036384">
    <property type="entry name" value="Tus_sf"/>
</dbReference>
<protein>
    <submittedName>
        <fullName evidence="4">DNA replication terminus site-binding protein</fullName>
    </submittedName>
</protein>
<keyword evidence="3" id="KW-0238">DNA-binding</keyword>
<dbReference type="GO" id="GO:0006274">
    <property type="term" value="P:DNA replication termination"/>
    <property type="evidence" value="ECO:0007669"/>
    <property type="project" value="InterPro"/>
</dbReference>
<evidence type="ECO:0000256" key="1">
    <source>
        <dbReference type="ARBA" id="ARBA00022490"/>
    </source>
</evidence>
<sequence length="289" mass="32971">MSLISEQFCIINQGIQTLNDILRHVQPTSALAYPLPATLKGMESEPITKISFDEYRGKDALYHAAQCYQDLHIKPDYSQKVARRTVGAICLSPLKSPEALLLPELINDINTAKTAIENYIKTTFQSRNERFEALRAECPKIMTMHLYRHIRCLSEQTIASARFSWQRKDSLSRPIKQELLQRMVKEMHRSGFEHQLPLEQLIAKVENTPEAQLRIRRPVPVQPVVNIKTDEGIKTVTAPMPLIFIQEDPIKLKSLAEFHANERRKIRSDKVAAEILGTFGGVTIEMFPA</sequence>
<keyword evidence="5" id="KW-1185">Reference proteome</keyword>
<dbReference type="GO" id="GO:0003677">
    <property type="term" value="F:DNA binding"/>
    <property type="evidence" value="ECO:0007669"/>
    <property type="project" value="UniProtKB-KW"/>
</dbReference>
<dbReference type="NCBIfam" id="NF002810">
    <property type="entry name" value="PRK02951.1-4"/>
    <property type="match status" value="1"/>
</dbReference>
<keyword evidence="1" id="KW-0963">Cytoplasm</keyword>
<keyword evidence="2" id="KW-0235">DNA replication</keyword>
<dbReference type="InterPro" id="IPR008865">
    <property type="entry name" value="DNA_replication_term_site-bd"/>
</dbReference>
<reference evidence="4" key="1">
    <citation type="submission" date="2021-10" db="EMBL/GenBank/DDBJ databases">
        <title>Marinomonas pontica sp. nov., isolated from the Black Sea.</title>
        <authorList>
            <person name="Zhao L.-H."/>
            <person name="Xue J.-H."/>
        </authorList>
    </citation>
    <scope>NUCLEOTIDE SEQUENCE</scope>
    <source>
        <strain evidence="4">E8</strain>
    </source>
</reference>
<dbReference type="SUPFAM" id="SSF56596">
    <property type="entry name" value="Replication terminator protein (Tus)"/>
    <property type="match status" value="1"/>
</dbReference>
<comment type="caution">
    <text evidence="4">The sequence shown here is derived from an EMBL/GenBank/DDBJ whole genome shotgun (WGS) entry which is preliminary data.</text>
</comment>
<organism evidence="4 5">
    <name type="scientific">Marinomonas algarum</name>
    <dbReference type="NCBI Taxonomy" id="2883105"/>
    <lineage>
        <taxon>Bacteria</taxon>
        <taxon>Pseudomonadati</taxon>
        <taxon>Pseudomonadota</taxon>
        <taxon>Gammaproteobacteria</taxon>
        <taxon>Oceanospirillales</taxon>
        <taxon>Oceanospirillaceae</taxon>
        <taxon>Marinomonas</taxon>
    </lineage>
</organism>
<dbReference type="Pfam" id="PF05472">
    <property type="entry name" value="Ter"/>
    <property type="match status" value="1"/>
</dbReference>
<gene>
    <name evidence="4" type="ORF">LG368_02420</name>
</gene>
<name>A0A9X1LE18_9GAMM</name>
<proteinExistence type="predicted"/>
<dbReference type="RefSeq" id="WP_226753136.1">
    <property type="nucleotide sequence ID" value="NZ_JAJATW010000002.1"/>
</dbReference>
<dbReference type="AlphaFoldDB" id="A0A9X1LE18"/>
<evidence type="ECO:0000256" key="2">
    <source>
        <dbReference type="ARBA" id="ARBA00022705"/>
    </source>
</evidence>
<dbReference type="Proteomes" id="UP001139095">
    <property type="component" value="Unassembled WGS sequence"/>
</dbReference>
<evidence type="ECO:0000313" key="5">
    <source>
        <dbReference type="Proteomes" id="UP001139095"/>
    </source>
</evidence>
<evidence type="ECO:0000313" key="4">
    <source>
        <dbReference type="EMBL" id="MCB5160753.1"/>
    </source>
</evidence>
<dbReference type="EMBL" id="JAJATW010000002">
    <property type="protein sequence ID" value="MCB5160753.1"/>
    <property type="molecule type" value="Genomic_DNA"/>
</dbReference>
<dbReference type="GO" id="GO:0005737">
    <property type="term" value="C:cytoplasm"/>
    <property type="evidence" value="ECO:0007669"/>
    <property type="project" value="InterPro"/>
</dbReference>